<sequence>MNFTRKKLNQVLNRVKFNLQTQYTSLVLRGCTNITSGTLDEVLQLLPSISFVDIRGCNQFDDLTSRFPSISWIGGRLSHSRTRSLKHISDRSSSVFKTSYGSQNEDSSGLRDYLKSSSARGQCKSFVLPQVWMVAQRPSTRETRSETSDGSSEETETDSTTSSSESELGFESQGRRRESSRDDYSNTEDGFETFADDRGWGARMTKASVVPPVTGKYEVTDHYVIVADQEEVESKMQVSLPDEYKEKLDAQKNGTEESDMLLKLKTANF</sequence>
<organism evidence="2 3">
    <name type="scientific">Heracleum sosnowskyi</name>
    <dbReference type="NCBI Taxonomy" id="360622"/>
    <lineage>
        <taxon>Eukaryota</taxon>
        <taxon>Viridiplantae</taxon>
        <taxon>Streptophyta</taxon>
        <taxon>Embryophyta</taxon>
        <taxon>Tracheophyta</taxon>
        <taxon>Spermatophyta</taxon>
        <taxon>Magnoliopsida</taxon>
        <taxon>eudicotyledons</taxon>
        <taxon>Gunneridae</taxon>
        <taxon>Pentapetalae</taxon>
        <taxon>asterids</taxon>
        <taxon>campanulids</taxon>
        <taxon>Apiales</taxon>
        <taxon>Apiaceae</taxon>
        <taxon>Apioideae</taxon>
        <taxon>apioid superclade</taxon>
        <taxon>Tordylieae</taxon>
        <taxon>Tordyliinae</taxon>
        <taxon>Heracleum</taxon>
    </lineage>
</organism>
<dbReference type="Proteomes" id="UP001237642">
    <property type="component" value="Unassembled WGS sequence"/>
</dbReference>
<comment type="caution">
    <text evidence="2">The sequence shown here is derived from an EMBL/GenBank/DDBJ whole genome shotgun (WGS) entry which is preliminary data.</text>
</comment>
<dbReference type="EMBL" id="JAUIZM010000010">
    <property type="protein sequence ID" value="KAK1361618.1"/>
    <property type="molecule type" value="Genomic_DNA"/>
</dbReference>
<feature type="compositionally biased region" description="Low complexity" evidence="1">
    <location>
        <begin position="158"/>
        <end position="167"/>
    </location>
</feature>
<dbReference type="PANTHER" id="PTHR46655:SF1">
    <property type="entry name" value="HISTONE-LYSINE N-METHYLTRANSFERASE ATXR3"/>
    <property type="match status" value="1"/>
</dbReference>
<name>A0AAD8H8H7_9APIA</name>
<feature type="compositionally biased region" description="Basic and acidic residues" evidence="1">
    <location>
        <begin position="173"/>
        <end position="184"/>
    </location>
</feature>
<reference evidence="2" key="1">
    <citation type="submission" date="2023-02" db="EMBL/GenBank/DDBJ databases">
        <title>Genome of toxic invasive species Heracleum sosnowskyi carries increased number of genes despite the absence of recent whole-genome duplications.</title>
        <authorList>
            <person name="Schelkunov M."/>
            <person name="Shtratnikova V."/>
            <person name="Makarenko M."/>
            <person name="Klepikova A."/>
            <person name="Omelchenko D."/>
            <person name="Novikova G."/>
            <person name="Obukhova E."/>
            <person name="Bogdanov V."/>
            <person name="Penin A."/>
            <person name="Logacheva M."/>
        </authorList>
    </citation>
    <scope>NUCLEOTIDE SEQUENCE</scope>
    <source>
        <strain evidence="2">Hsosn_3</strain>
        <tissue evidence="2">Leaf</tissue>
    </source>
</reference>
<evidence type="ECO:0000313" key="2">
    <source>
        <dbReference type="EMBL" id="KAK1361618.1"/>
    </source>
</evidence>
<keyword evidence="3" id="KW-1185">Reference proteome</keyword>
<protein>
    <submittedName>
        <fullName evidence="2">Uncharacterized protein</fullName>
    </submittedName>
</protein>
<dbReference type="AlphaFoldDB" id="A0AAD8H8H7"/>
<dbReference type="PANTHER" id="PTHR46655">
    <property type="entry name" value="HISTONE-LYSINE N-METHYLTRANSFERASE ATXR3"/>
    <property type="match status" value="1"/>
</dbReference>
<evidence type="ECO:0000256" key="1">
    <source>
        <dbReference type="SAM" id="MobiDB-lite"/>
    </source>
</evidence>
<gene>
    <name evidence="2" type="ORF">POM88_046092</name>
</gene>
<proteinExistence type="predicted"/>
<accession>A0AAD8H8H7</accession>
<evidence type="ECO:0000313" key="3">
    <source>
        <dbReference type="Proteomes" id="UP001237642"/>
    </source>
</evidence>
<feature type="region of interest" description="Disordered" evidence="1">
    <location>
        <begin position="137"/>
        <end position="195"/>
    </location>
</feature>
<reference evidence="2" key="2">
    <citation type="submission" date="2023-05" db="EMBL/GenBank/DDBJ databases">
        <authorList>
            <person name="Schelkunov M.I."/>
        </authorList>
    </citation>
    <scope>NUCLEOTIDE SEQUENCE</scope>
    <source>
        <strain evidence="2">Hsosn_3</strain>
        <tissue evidence="2">Leaf</tissue>
    </source>
</reference>